<feature type="transmembrane region" description="Helical" evidence="6">
    <location>
        <begin position="280"/>
        <end position="297"/>
    </location>
</feature>
<feature type="transmembrane region" description="Helical" evidence="6">
    <location>
        <begin position="654"/>
        <end position="675"/>
    </location>
</feature>
<feature type="transmembrane region" description="Helical" evidence="6">
    <location>
        <begin position="349"/>
        <end position="374"/>
    </location>
</feature>
<evidence type="ECO:0000256" key="2">
    <source>
        <dbReference type="ARBA" id="ARBA00022475"/>
    </source>
</evidence>
<dbReference type="InterPro" id="IPR004869">
    <property type="entry name" value="MMPL_dom"/>
</dbReference>
<dbReference type="SUPFAM" id="SSF82866">
    <property type="entry name" value="Multidrug efflux transporter AcrB transmembrane domain"/>
    <property type="match status" value="2"/>
</dbReference>
<keyword evidence="4 6" id="KW-1133">Transmembrane helix</keyword>
<evidence type="ECO:0000256" key="1">
    <source>
        <dbReference type="ARBA" id="ARBA00004651"/>
    </source>
</evidence>
<sequence>MSGRLADVIIRYRWLLLAIGIITVFTCSYGVNQLGFTTDYQVFFDKHNEQLNAYEKMQNTYDKSDNVLIAIHPKSNDVFQSETLNAIQWLTHEAWQTPYSTRVDSVTNFQHTEAEDDDLLVIDLVAEELTLDQEERDKIKQIALSEPLLVNRIVSQDGRVTAVNITIKLPGKNLDENSEVANFAYDLKARFLEKFPQHDVYITGVVMLNQAFQVASQKDMTSIMPLMFIIILIALVFTLRSISMTVATLIMIIASIATAMGMTGWLGIKITPPSSTAPTIIMTMAVADAVHILVTYLQQLNLGSNKVSAMRESIRINLQPVFLTSLTTIVGFLSMNFSDVPPFHDLGNIVALGVSAAFIFSITILPALAIMFTFKPKKYVQVQNNQFERVADFVINQRKPLLWGLSLFTLITVAFLPKNELNDEWVQYFDKSIQFRNDTDFVLENLTGLYVLEVSLESGQEGGVSEPDFLQKAEEFASMAKLLPEVLHVSTFTDTMNRLNKNMHNDAQEFYRLPQNRELAAQYLLLYEMSLPFGLDLNNQINVKKSATRIVITTRNLSTNETIILENKLSQWLNRNAADYEFAIASPALMFAHIGERNTLSMLVGASAALVIISFILMIALRSIKMGIISLVPNIAPAFIAFGIWGILVSQVGMGLAMVAGMTLGIVVDNTVHFLSKYTRAQKEKAMSTPEAIHYAFANVGKALVTTTIVLVLGFTVMSFSAFSQNADMGILTALTISIALIIDFLLLPALLLTYQKVSARLDVPVQLASDTPN</sequence>
<evidence type="ECO:0000313" key="9">
    <source>
        <dbReference type="Proteomes" id="UP001548189"/>
    </source>
</evidence>
<keyword evidence="5 6" id="KW-0472">Membrane</keyword>
<keyword evidence="3 6" id="KW-0812">Transmembrane</keyword>
<feature type="transmembrane region" description="Helical" evidence="6">
    <location>
        <begin position="729"/>
        <end position="753"/>
    </location>
</feature>
<feature type="transmembrane region" description="Helical" evidence="6">
    <location>
        <begin position="696"/>
        <end position="723"/>
    </location>
</feature>
<dbReference type="EMBL" id="JBEVCJ010000002">
    <property type="protein sequence ID" value="MET1254025.1"/>
    <property type="molecule type" value="Genomic_DNA"/>
</dbReference>
<dbReference type="InterPro" id="IPR000731">
    <property type="entry name" value="SSD"/>
</dbReference>
<feature type="domain" description="SSD" evidence="7">
    <location>
        <begin position="662"/>
        <end position="754"/>
    </location>
</feature>
<protein>
    <submittedName>
        <fullName evidence="8">MMPL family transporter</fullName>
    </submittedName>
</protein>
<evidence type="ECO:0000256" key="3">
    <source>
        <dbReference type="ARBA" id="ARBA00022692"/>
    </source>
</evidence>
<evidence type="ECO:0000256" key="4">
    <source>
        <dbReference type="ARBA" id="ARBA00022989"/>
    </source>
</evidence>
<dbReference type="PROSITE" id="PS50156">
    <property type="entry name" value="SSD"/>
    <property type="match status" value="2"/>
</dbReference>
<feature type="transmembrane region" description="Helical" evidence="6">
    <location>
        <begin position="600"/>
        <end position="621"/>
    </location>
</feature>
<dbReference type="RefSeq" id="WP_353873575.1">
    <property type="nucleotide sequence ID" value="NZ_JBEVCJ010000002.1"/>
</dbReference>
<name>A0ABV2BPZ3_9GAMM</name>
<comment type="subcellular location">
    <subcellularLocation>
        <location evidence="1">Cell membrane</location>
        <topology evidence="1">Multi-pass membrane protein</topology>
    </subcellularLocation>
</comment>
<feature type="transmembrane region" description="Helical" evidence="6">
    <location>
        <begin position="12"/>
        <end position="31"/>
    </location>
</feature>
<feature type="transmembrane region" description="Helical" evidence="6">
    <location>
        <begin position="246"/>
        <end position="268"/>
    </location>
</feature>
<evidence type="ECO:0000313" key="8">
    <source>
        <dbReference type="EMBL" id="MET1254025.1"/>
    </source>
</evidence>
<feature type="transmembrane region" description="Helical" evidence="6">
    <location>
        <begin position="628"/>
        <end position="648"/>
    </location>
</feature>
<feature type="domain" description="SSD" evidence="7">
    <location>
        <begin position="244"/>
        <end position="371"/>
    </location>
</feature>
<feature type="transmembrane region" description="Helical" evidence="6">
    <location>
        <begin position="220"/>
        <end position="239"/>
    </location>
</feature>
<proteinExistence type="predicted"/>
<gene>
    <name evidence="8" type="ORF">ABVT43_02685</name>
</gene>
<evidence type="ECO:0000256" key="5">
    <source>
        <dbReference type="ARBA" id="ARBA00023136"/>
    </source>
</evidence>
<evidence type="ECO:0000259" key="7">
    <source>
        <dbReference type="PROSITE" id="PS50156"/>
    </source>
</evidence>
<accession>A0ABV2BPZ3</accession>
<keyword evidence="2" id="KW-1003">Cell membrane</keyword>
<evidence type="ECO:0000256" key="6">
    <source>
        <dbReference type="SAM" id="Phobius"/>
    </source>
</evidence>
<dbReference type="InterPro" id="IPR050545">
    <property type="entry name" value="Mycobact_MmpL"/>
</dbReference>
<reference evidence="8 9" key="1">
    <citation type="submission" date="2024-06" db="EMBL/GenBank/DDBJ databases">
        <authorList>
            <person name="Li F."/>
        </authorList>
    </citation>
    <scope>NUCLEOTIDE SEQUENCE [LARGE SCALE GENOMIC DNA]</scope>
    <source>
        <strain evidence="8 9">GXAS 311</strain>
    </source>
</reference>
<feature type="transmembrane region" description="Helical" evidence="6">
    <location>
        <begin position="318"/>
        <end position="337"/>
    </location>
</feature>
<dbReference type="PANTHER" id="PTHR33406:SF12">
    <property type="entry name" value="BLR2997 PROTEIN"/>
    <property type="match status" value="1"/>
</dbReference>
<dbReference type="PANTHER" id="PTHR33406">
    <property type="entry name" value="MEMBRANE PROTEIN MJ1562-RELATED"/>
    <property type="match status" value="1"/>
</dbReference>
<dbReference type="Proteomes" id="UP001548189">
    <property type="component" value="Unassembled WGS sequence"/>
</dbReference>
<organism evidence="8 9">
    <name type="scientific">Aliikangiella maris</name>
    <dbReference type="NCBI Taxonomy" id="3162458"/>
    <lineage>
        <taxon>Bacteria</taxon>
        <taxon>Pseudomonadati</taxon>
        <taxon>Pseudomonadota</taxon>
        <taxon>Gammaproteobacteria</taxon>
        <taxon>Oceanospirillales</taxon>
        <taxon>Pleioneaceae</taxon>
        <taxon>Aliikangiella</taxon>
    </lineage>
</organism>
<dbReference type="Gene3D" id="1.20.1640.10">
    <property type="entry name" value="Multidrug efflux transporter AcrB transmembrane domain"/>
    <property type="match status" value="2"/>
</dbReference>
<dbReference type="Pfam" id="PF03176">
    <property type="entry name" value="MMPL"/>
    <property type="match status" value="2"/>
</dbReference>
<keyword evidence="9" id="KW-1185">Reference proteome</keyword>
<comment type="caution">
    <text evidence="8">The sequence shown here is derived from an EMBL/GenBank/DDBJ whole genome shotgun (WGS) entry which is preliminary data.</text>
</comment>